<accession>A0A5B7IH89</accession>
<name>A0A5B7IH89_PORTR</name>
<dbReference type="EMBL" id="VSRR010052349">
    <property type="protein sequence ID" value="MPC79884.1"/>
    <property type="molecule type" value="Genomic_DNA"/>
</dbReference>
<feature type="compositionally biased region" description="Basic and acidic residues" evidence="1">
    <location>
        <begin position="34"/>
        <end position="67"/>
    </location>
</feature>
<evidence type="ECO:0000313" key="2">
    <source>
        <dbReference type="EMBL" id="MPC79884.1"/>
    </source>
</evidence>
<evidence type="ECO:0000313" key="3">
    <source>
        <dbReference type="Proteomes" id="UP000324222"/>
    </source>
</evidence>
<dbReference type="Proteomes" id="UP000324222">
    <property type="component" value="Unassembled WGS sequence"/>
</dbReference>
<feature type="region of interest" description="Disordered" evidence="1">
    <location>
        <begin position="34"/>
        <end position="72"/>
    </location>
</feature>
<sequence length="84" mass="9366">MEGSGVCGTGHVVLAWDGGQKYWKRYDALARRDNARRGEARRGEARTQAGTERRVNGGEKRRHDCNITHETPPHIAVTRVTKGP</sequence>
<protein>
    <submittedName>
        <fullName evidence="2">Uncharacterized protein</fullName>
    </submittedName>
</protein>
<gene>
    <name evidence="2" type="ORF">E2C01_074438</name>
</gene>
<comment type="caution">
    <text evidence="2">The sequence shown here is derived from an EMBL/GenBank/DDBJ whole genome shotgun (WGS) entry which is preliminary data.</text>
</comment>
<organism evidence="2 3">
    <name type="scientific">Portunus trituberculatus</name>
    <name type="common">Swimming crab</name>
    <name type="synonym">Neptunus trituberculatus</name>
    <dbReference type="NCBI Taxonomy" id="210409"/>
    <lineage>
        <taxon>Eukaryota</taxon>
        <taxon>Metazoa</taxon>
        <taxon>Ecdysozoa</taxon>
        <taxon>Arthropoda</taxon>
        <taxon>Crustacea</taxon>
        <taxon>Multicrustacea</taxon>
        <taxon>Malacostraca</taxon>
        <taxon>Eumalacostraca</taxon>
        <taxon>Eucarida</taxon>
        <taxon>Decapoda</taxon>
        <taxon>Pleocyemata</taxon>
        <taxon>Brachyura</taxon>
        <taxon>Eubrachyura</taxon>
        <taxon>Portunoidea</taxon>
        <taxon>Portunidae</taxon>
        <taxon>Portuninae</taxon>
        <taxon>Portunus</taxon>
    </lineage>
</organism>
<keyword evidence="3" id="KW-1185">Reference proteome</keyword>
<proteinExistence type="predicted"/>
<dbReference type="AlphaFoldDB" id="A0A5B7IH89"/>
<reference evidence="2 3" key="1">
    <citation type="submission" date="2019-05" db="EMBL/GenBank/DDBJ databases">
        <title>Another draft genome of Portunus trituberculatus and its Hox gene families provides insights of decapod evolution.</title>
        <authorList>
            <person name="Jeong J.-H."/>
            <person name="Song I."/>
            <person name="Kim S."/>
            <person name="Choi T."/>
            <person name="Kim D."/>
            <person name="Ryu S."/>
            <person name="Kim W."/>
        </authorList>
    </citation>
    <scope>NUCLEOTIDE SEQUENCE [LARGE SCALE GENOMIC DNA]</scope>
    <source>
        <tissue evidence="2">Muscle</tissue>
    </source>
</reference>
<evidence type="ECO:0000256" key="1">
    <source>
        <dbReference type="SAM" id="MobiDB-lite"/>
    </source>
</evidence>